<sequence>MDVQGWSGKKIEYTTIPYSSIRAFAAESAGSWDRDSEINIYTSSHWTLAKVKLDFRKGKVDIIAVQKFLSAIVLGNEQDAANYLQNINPNTVKISHPAGMNGFTDWMIDNSVEEDPNVADAQFHNDPPILLSDEKVEKVYREGRDLWVYTNLRILRVDVKGITGRKIEYRSIPWKNSCTAFAVETCGHLDRDAECYMATNIPSIPRLMQKILVKRGNIFDMHEYLGKKLLSKESHNKEDHDHSTNRSKNPGVSADEYDPYAKYH</sequence>
<dbReference type="PANTHER" id="PTHR35796">
    <property type="entry name" value="HYPOTHETICAL CYTOSOLIC PROTEIN"/>
    <property type="match status" value="1"/>
</dbReference>
<evidence type="ECO:0000313" key="4">
    <source>
        <dbReference type="Proteomes" id="UP000095751"/>
    </source>
</evidence>
<name>A0A1E7ES76_9STRA</name>
<feature type="compositionally biased region" description="Basic and acidic residues" evidence="1">
    <location>
        <begin position="233"/>
        <end position="244"/>
    </location>
</feature>
<protein>
    <submittedName>
        <fullName evidence="3">DUF1696-domain-containing protein</fullName>
    </submittedName>
</protein>
<dbReference type="PANTHER" id="PTHR35796:SF3">
    <property type="entry name" value="BHLH DOMAIN-CONTAINING PROTEIN"/>
    <property type="match status" value="1"/>
</dbReference>
<evidence type="ECO:0000313" key="3">
    <source>
        <dbReference type="EMBL" id="OEU08870.1"/>
    </source>
</evidence>
<evidence type="ECO:0000256" key="1">
    <source>
        <dbReference type="SAM" id="MobiDB-lite"/>
    </source>
</evidence>
<proteinExistence type="predicted"/>
<keyword evidence="4" id="KW-1185">Reference proteome</keyword>
<dbReference type="InParanoid" id="A0A1E7ES76"/>
<organism evidence="3 4">
    <name type="scientific">Fragilariopsis cylindrus CCMP1102</name>
    <dbReference type="NCBI Taxonomy" id="635003"/>
    <lineage>
        <taxon>Eukaryota</taxon>
        <taxon>Sar</taxon>
        <taxon>Stramenopiles</taxon>
        <taxon>Ochrophyta</taxon>
        <taxon>Bacillariophyta</taxon>
        <taxon>Bacillariophyceae</taxon>
        <taxon>Bacillariophycidae</taxon>
        <taxon>Bacillariales</taxon>
        <taxon>Bacillariaceae</taxon>
        <taxon>Fragilariopsis</taxon>
    </lineage>
</organism>
<gene>
    <name evidence="3" type="ORF">FRACYDRAFT_220789</name>
</gene>
<accession>A0A1E7ES76</accession>
<dbReference type="SUPFAM" id="SSF50729">
    <property type="entry name" value="PH domain-like"/>
    <property type="match status" value="2"/>
</dbReference>
<dbReference type="KEGG" id="fcy:FRACYDRAFT_220789"/>
<evidence type="ECO:0000259" key="2">
    <source>
        <dbReference type="Pfam" id="PF08000"/>
    </source>
</evidence>
<dbReference type="AlphaFoldDB" id="A0A1E7ES76"/>
<feature type="domain" description="Bacterial Pleckstrin homology" evidence="2">
    <location>
        <begin position="1"/>
        <end position="73"/>
    </location>
</feature>
<feature type="region of interest" description="Disordered" evidence="1">
    <location>
        <begin position="233"/>
        <end position="264"/>
    </location>
</feature>
<feature type="domain" description="Bacterial Pleckstrin homology" evidence="2">
    <location>
        <begin position="125"/>
        <end position="225"/>
    </location>
</feature>
<reference evidence="3 4" key="1">
    <citation type="submission" date="2016-09" db="EMBL/GenBank/DDBJ databases">
        <title>Extensive genetic diversity and differential bi-allelic expression allows diatom success in the polar Southern Ocean.</title>
        <authorList>
            <consortium name="DOE Joint Genome Institute"/>
            <person name="Mock T."/>
            <person name="Otillar R.P."/>
            <person name="Strauss J."/>
            <person name="Dupont C."/>
            <person name="Frickenhaus S."/>
            <person name="Maumus F."/>
            <person name="Mcmullan M."/>
            <person name="Sanges R."/>
            <person name="Schmutz J."/>
            <person name="Toseland A."/>
            <person name="Valas R."/>
            <person name="Veluchamy A."/>
            <person name="Ward B.J."/>
            <person name="Allen A."/>
            <person name="Barry K."/>
            <person name="Falciatore A."/>
            <person name="Ferrante M."/>
            <person name="Fortunato A.E."/>
            <person name="Gloeckner G."/>
            <person name="Gruber A."/>
            <person name="Hipkin R."/>
            <person name="Janech M."/>
            <person name="Kroth P."/>
            <person name="Leese F."/>
            <person name="Lindquist E."/>
            <person name="Lyon B.R."/>
            <person name="Martin J."/>
            <person name="Mayer C."/>
            <person name="Parker M."/>
            <person name="Quesneville H."/>
            <person name="Raymond J."/>
            <person name="Uhlig C."/>
            <person name="Valentin K.U."/>
            <person name="Worden A.Z."/>
            <person name="Armbrust E.V."/>
            <person name="Bowler C."/>
            <person name="Green B."/>
            <person name="Moulton V."/>
            <person name="Van Oosterhout C."/>
            <person name="Grigoriev I."/>
        </authorList>
    </citation>
    <scope>NUCLEOTIDE SEQUENCE [LARGE SCALE GENOMIC DNA]</scope>
    <source>
        <strain evidence="3 4">CCMP1102</strain>
    </source>
</reference>
<dbReference type="Proteomes" id="UP000095751">
    <property type="component" value="Unassembled WGS sequence"/>
</dbReference>
<dbReference type="InterPro" id="IPR037063">
    <property type="entry name" value="PHb_sf"/>
</dbReference>
<dbReference type="Pfam" id="PF08000">
    <property type="entry name" value="bPH_1"/>
    <property type="match status" value="2"/>
</dbReference>
<dbReference type="Gene3D" id="2.30.29.50">
    <property type="entry name" value="Bacterial Pleckstrin homology domain"/>
    <property type="match status" value="2"/>
</dbReference>
<dbReference type="OrthoDB" id="50858at2759"/>
<dbReference type="InterPro" id="IPR012544">
    <property type="entry name" value="PHb"/>
</dbReference>
<dbReference type="EMBL" id="KV784378">
    <property type="protein sequence ID" value="OEU08870.1"/>
    <property type="molecule type" value="Genomic_DNA"/>
</dbReference>